<keyword evidence="2" id="KW-1185">Reference proteome</keyword>
<evidence type="ECO:0000313" key="2">
    <source>
        <dbReference type="Proteomes" id="UP001177080"/>
    </source>
</evidence>
<dbReference type="EMBL" id="WHSC02000019">
    <property type="protein sequence ID" value="MDO6124966.1"/>
    <property type="molecule type" value="Genomic_DNA"/>
</dbReference>
<name>A0ABT8XMJ4_9HYPH</name>
<gene>
    <name evidence="1" type="ORF">GB928_027665</name>
</gene>
<organism evidence="1 2">
    <name type="scientific">Shinella curvata</name>
    <dbReference type="NCBI Taxonomy" id="1817964"/>
    <lineage>
        <taxon>Bacteria</taxon>
        <taxon>Pseudomonadati</taxon>
        <taxon>Pseudomonadota</taxon>
        <taxon>Alphaproteobacteria</taxon>
        <taxon>Hyphomicrobiales</taxon>
        <taxon>Rhizobiaceae</taxon>
        <taxon>Shinella</taxon>
    </lineage>
</organism>
<comment type="caution">
    <text evidence="1">The sequence shown here is derived from an EMBL/GenBank/DDBJ whole genome shotgun (WGS) entry which is preliminary data.</text>
</comment>
<evidence type="ECO:0000313" key="1">
    <source>
        <dbReference type="EMBL" id="MDO6124966.1"/>
    </source>
</evidence>
<proteinExistence type="predicted"/>
<evidence type="ECO:0008006" key="3">
    <source>
        <dbReference type="Google" id="ProtNLM"/>
    </source>
</evidence>
<reference evidence="1" key="1">
    <citation type="submission" date="2022-04" db="EMBL/GenBank/DDBJ databases">
        <title>Shinella lacus sp. nov., a novel member of the genus Shinella from water.</title>
        <authorList>
            <person name="Deng Y."/>
        </authorList>
    </citation>
    <scope>NUCLEOTIDE SEQUENCE</scope>
    <source>
        <strain evidence="1">JCM 31239</strain>
    </source>
</reference>
<protein>
    <recommendedName>
        <fullName evidence="3">SCP2 domain-containing protein</fullName>
    </recommendedName>
</protein>
<sequence>MKSPYQLLAGAILDLESHPEVKAIMSFAKDVVDRFYGDLRIAAATDKTHPVPFLLMSFDKVSFGDPADIYELHLDATKTGKVGEFLCFENEATAKDALEVFTWEESEVRTFMTMILVSLRQVEVEGPSPMATAFVQSSHEQLKGVLARALFTRKAA</sequence>
<dbReference type="RefSeq" id="WP_244764113.1">
    <property type="nucleotide sequence ID" value="NZ_JALJCJ010000012.1"/>
</dbReference>
<dbReference type="Proteomes" id="UP001177080">
    <property type="component" value="Unassembled WGS sequence"/>
</dbReference>
<accession>A0ABT8XMJ4</accession>